<reference evidence="2" key="1">
    <citation type="submission" date="2013-01" db="EMBL/GenBank/DDBJ databases">
        <title>Draft Genome Sequence of a Mulberry Tree, Morus notabilis C.K. Schneid.</title>
        <authorList>
            <person name="He N."/>
            <person name="Zhao S."/>
        </authorList>
    </citation>
    <scope>NUCLEOTIDE SEQUENCE</scope>
</reference>
<dbReference type="EMBL" id="KE345969">
    <property type="protein sequence ID" value="EXC22420.1"/>
    <property type="molecule type" value="Genomic_DNA"/>
</dbReference>
<gene>
    <name evidence="1" type="ORF">L484_007091</name>
</gene>
<proteinExistence type="predicted"/>
<sequence>MKDGLVVDEYGLVVDEFELKKDGLVVGALELKKDLNWFISNLDPFHIHLVRHLTSALSGFKTKGVRRRQWRIVWSFQCSIGRSL</sequence>
<evidence type="ECO:0000313" key="1">
    <source>
        <dbReference type="EMBL" id="EXC22420.1"/>
    </source>
</evidence>
<dbReference type="AlphaFoldDB" id="W9S2H4"/>
<dbReference type="Proteomes" id="UP000030645">
    <property type="component" value="Unassembled WGS sequence"/>
</dbReference>
<evidence type="ECO:0000313" key="2">
    <source>
        <dbReference type="Proteomes" id="UP000030645"/>
    </source>
</evidence>
<keyword evidence="2" id="KW-1185">Reference proteome</keyword>
<name>W9S2H4_9ROSA</name>
<accession>W9S2H4</accession>
<protein>
    <submittedName>
        <fullName evidence="1">Uncharacterized protein</fullName>
    </submittedName>
</protein>
<organism evidence="1 2">
    <name type="scientific">Morus notabilis</name>
    <dbReference type="NCBI Taxonomy" id="981085"/>
    <lineage>
        <taxon>Eukaryota</taxon>
        <taxon>Viridiplantae</taxon>
        <taxon>Streptophyta</taxon>
        <taxon>Embryophyta</taxon>
        <taxon>Tracheophyta</taxon>
        <taxon>Spermatophyta</taxon>
        <taxon>Magnoliopsida</taxon>
        <taxon>eudicotyledons</taxon>
        <taxon>Gunneridae</taxon>
        <taxon>Pentapetalae</taxon>
        <taxon>rosids</taxon>
        <taxon>fabids</taxon>
        <taxon>Rosales</taxon>
        <taxon>Moraceae</taxon>
        <taxon>Moreae</taxon>
        <taxon>Morus</taxon>
    </lineage>
</organism>